<dbReference type="Proteomes" id="UP000828390">
    <property type="component" value="Unassembled WGS sequence"/>
</dbReference>
<dbReference type="EMBL" id="JAIWYP010000005">
    <property type="protein sequence ID" value="KAH3826217.1"/>
    <property type="molecule type" value="Genomic_DNA"/>
</dbReference>
<evidence type="ECO:0000313" key="2">
    <source>
        <dbReference type="EMBL" id="KAH3826217.1"/>
    </source>
</evidence>
<organism evidence="1 3">
    <name type="scientific">Dreissena polymorpha</name>
    <name type="common">Zebra mussel</name>
    <name type="synonym">Mytilus polymorpha</name>
    <dbReference type="NCBI Taxonomy" id="45954"/>
    <lineage>
        <taxon>Eukaryota</taxon>
        <taxon>Metazoa</taxon>
        <taxon>Spiralia</taxon>
        <taxon>Lophotrochozoa</taxon>
        <taxon>Mollusca</taxon>
        <taxon>Bivalvia</taxon>
        <taxon>Autobranchia</taxon>
        <taxon>Heteroconchia</taxon>
        <taxon>Euheterodonta</taxon>
        <taxon>Imparidentia</taxon>
        <taxon>Neoheterodontei</taxon>
        <taxon>Myida</taxon>
        <taxon>Dreissenoidea</taxon>
        <taxon>Dreissenidae</taxon>
        <taxon>Dreissena</taxon>
    </lineage>
</organism>
<name>A0A9D4H2E5_DREPO</name>
<sequence length="183" mass="20571">MTYGKNIEDNVAQHNYFILEKCALSISNNVDHCNESNKANVNDNYNTIYEAEEPYEHVKDESSDYDHTTPALQLVSHTSKPENVYNKLKMDRPGENVLGQRHGHIVVQSSEDDYNTTSAVMSLGKDDVSDYNHIPHNAYKAATTDDEIKGDNGGNYNAINSMKLTVAQSDDSDYAHVNKNRIK</sequence>
<dbReference type="AlphaFoldDB" id="A0A9D4H2E5"/>
<reference evidence="1" key="2">
    <citation type="submission" date="2020-11" db="EMBL/GenBank/DDBJ databases">
        <authorList>
            <person name="McCartney M.A."/>
            <person name="Auch B."/>
            <person name="Kono T."/>
            <person name="Mallez S."/>
            <person name="Becker A."/>
            <person name="Gohl D.M."/>
            <person name="Silverstein K.A.T."/>
            <person name="Koren S."/>
            <person name="Bechman K.B."/>
            <person name="Herman A."/>
            <person name="Abrahante J.E."/>
            <person name="Garbe J."/>
        </authorList>
    </citation>
    <scope>NUCLEOTIDE SEQUENCE</scope>
    <source>
        <strain evidence="1">Duluth1</strain>
        <tissue evidence="1">Whole animal</tissue>
    </source>
</reference>
<keyword evidence="3" id="KW-1185">Reference proteome</keyword>
<accession>A0A9D4H2E5</accession>
<gene>
    <name evidence="1" type="ORF">DPMN_128111</name>
    <name evidence="2" type="ORF">DPMN_128113</name>
</gene>
<reference evidence="1" key="1">
    <citation type="journal article" date="2019" name="bioRxiv">
        <title>The Genome of the Zebra Mussel, Dreissena polymorpha: A Resource for Invasive Species Research.</title>
        <authorList>
            <person name="McCartney M.A."/>
            <person name="Auch B."/>
            <person name="Kono T."/>
            <person name="Mallez S."/>
            <person name="Zhang Y."/>
            <person name="Obille A."/>
            <person name="Becker A."/>
            <person name="Abrahante J.E."/>
            <person name="Garbe J."/>
            <person name="Badalamenti J.P."/>
            <person name="Herman A."/>
            <person name="Mangelson H."/>
            <person name="Liachko I."/>
            <person name="Sullivan S."/>
            <person name="Sone E.D."/>
            <person name="Koren S."/>
            <person name="Silverstein K.A.T."/>
            <person name="Beckman K.B."/>
            <person name="Gohl D.M."/>
        </authorList>
    </citation>
    <scope>NUCLEOTIDE SEQUENCE</scope>
    <source>
        <strain evidence="1">Duluth1</strain>
        <tissue evidence="1">Whole animal</tissue>
    </source>
</reference>
<protein>
    <submittedName>
        <fullName evidence="1">Uncharacterized protein</fullName>
    </submittedName>
</protein>
<comment type="caution">
    <text evidence="1">The sequence shown here is derived from an EMBL/GenBank/DDBJ whole genome shotgun (WGS) entry which is preliminary data.</text>
</comment>
<evidence type="ECO:0000313" key="3">
    <source>
        <dbReference type="Proteomes" id="UP000828390"/>
    </source>
</evidence>
<evidence type="ECO:0000313" key="1">
    <source>
        <dbReference type="EMBL" id="KAH3826215.1"/>
    </source>
</evidence>
<dbReference type="EMBL" id="JAIWYP010000005">
    <property type="protein sequence ID" value="KAH3826215.1"/>
    <property type="molecule type" value="Genomic_DNA"/>
</dbReference>
<proteinExistence type="predicted"/>